<feature type="region of interest" description="Disordered" evidence="1">
    <location>
        <begin position="153"/>
        <end position="247"/>
    </location>
</feature>
<feature type="compositionally biased region" description="Acidic residues" evidence="1">
    <location>
        <begin position="158"/>
        <end position="167"/>
    </location>
</feature>
<proteinExistence type="predicted"/>
<reference evidence="2 3" key="1">
    <citation type="journal article" date="2018" name="Mol. Biol. Evol.">
        <title>Analysis of the draft genome of the red seaweed Gracilariopsis chorda provides insights into genome size evolution in Rhodophyta.</title>
        <authorList>
            <person name="Lee J."/>
            <person name="Yang E.C."/>
            <person name="Graf L."/>
            <person name="Yang J.H."/>
            <person name="Qiu H."/>
            <person name="Zel Zion U."/>
            <person name="Chan C.X."/>
            <person name="Stephens T.G."/>
            <person name="Weber A.P.M."/>
            <person name="Boo G.H."/>
            <person name="Boo S.M."/>
            <person name="Kim K.M."/>
            <person name="Shin Y."/>
            <person name="Jung M."/>
            <person name="Lee S.J."/>
            <person name="Yim H.S."/>
            <person name="Lee J.H."/>
            <person name="Bhattacharya D."/>
            <person name="Yoon H.S."/>
        </authorList>
    </citation>
    <scope>NUCLEOTIDE SEQUENCE [LARGE SCALE GENOMIC DNA]</scope>
    <source>
        <strain evidence="2 3">SKKU-2015</strain>
        <tissue evidence="2">Whole body</tissue>
    </source>
</reference>
<name>A0A2V3ISH1_9FLOR</name>
<evidence type="ECO:0000313" key="2">
    <source>
        <dbReference type="EMBL" id="PXF45075.1"/>
    </source>
</evidence>
<sequence>MVWDPRPGFWSVVVTECAVCTASYILAEAYDPYRLWYIQPRVRAAIRRLDMRVPLGGVANAEEMLSLLDFLEGVNWDEVPIDNSQRRLHHNGSGPGLGRNTALAGDYIFFDPWEYRELTREEAEDYRNAPRMVPPDHPRGFVDLDDYYRSYIGGDPMVDNEPDDAEMAEAAVPSEGGADGVADGSVQHGVSGSPGPSVPTGPSPATAASLASAPTASGPETVAPPTSVPTATVREPSDSSDVIAQFL</sequence>
<evidence type="ECO:0000313" key="3">
    <source>
        <dbReference type="Proteomes" id="UP000247409"/>
    </source>
</evidence>
<comment type="caution">
    <text evidence="2">The sequence shown here is derived from an EMBL/GenBank/DDBJ whole genome shotgun (WGS) entry which is preliminary data.</text>
</comment>
<keyword evidence="3" id="KW-1185">Reference proteome</keyword>
<dbReference type="AlphaFoldDB" id="A0A2V3ISH1"/>
<feature type="compositionally biased region" description="Low complexity" evidence="1">
    <location>
        <begin position="203"/>
        <end position="233"/>
    </location>
</feature>
<organism evidence="2 3">
    <name type="scientific">Gracilariopsis chorda</name>
    <dbReference type="NCBI Taxonomy" id="448386"/>
    <lineage>
        <taxon>Eukaryota</taxon>
        <taxon>Rhodophyta</taxon>
        <taxon>Florideophyceae</taxon>
        <taxon>Rhodymeniophycidae</taxon>
        <taxon>Gracilariales</taxon>
        <taxon>Gracilariaceae</taxon>
        <taxon>Gracilariopsis</taxon>
    </lineage>
</organism>
<dbReference type="EMBL" id="NBIV01000071">
    <property type="protein sequence ID" value="PXF45075.1"/>
    <property type="molecule type" value="Genomic_DNA"/>
</dbReference>
<evidence type="ECO:0000256" key="1">
    <source>
        <dbReference type="SAM" id="MobiDB-lite"/>
    </source>
</evidence>
<dbReference type="Proteomes" id="UP000247409">
    <property type="component" value="Unassembled WGS sequence"/>
</dbReference>
<accession>A0A2V3ISH1</accession>
<protein>
    <submittedName>
        <fullName evidence="2">Uncharacterized protein</fullName>
    </submittedName>
</protein>
<gene>
    <name evidence="2" type="ORF">BWQ96_05177</name>
</gene>